<accession>A0A7J3JPX2</accession>
<protein>
    <submittedName>
        <fullName evidence="3">Uncharacterized protein</fullName>
    </submittedName>
</protein>
<name>A0A7J3JPX2_9CREN</name>
<keyword evidence="2" id="KW-0472">Membrane</keyword>
<feature type="transmembrane region" description="Helical" evidence="2">
    <location>
        <begin position="175"/>
        <end position="193"/>
    </location>
</feature>
<sequence length="196" mass="21813">MWQPPIIPNQDPATTLNTPASRHHNTHLSTNSVQKLESQLFYPALSNVVTVAVERVRPSISISVAWPYLEADSKVLIRVEVSPPIIDTVEVLYRLTNEISWSKMNSKINRETSSAELPLTRPGVYEVKVVVPESAGIYRVESNTIQLYVSSPKTLTTATEKTSEMPQIPYRNTTITIALIAASAATALLILMMKRR</sequence>
<evidence type="ECO:0000256" key="1">
    <source>
        <dbReference type="SAM" id="MobiDB-lite"/>
    </source>
</evidence>
<evidence type="ECO:0000256" key="2">
    <source>
        <dbReference type="SAM" id="Phobius"/>
    </source>
</evidence>
<organism evidence="3">
    <name type="scientific">Ignisphaera aggregans</name>
    <dbReference type="NCBI Taxonomy" id="334771"/>
    <lineage>
        <taxon>Archaea</taxon>
        <taxon>Thermoproteota</taxon>
        <taxon>Thermoprotei</taxon>
        <taxon>Desulfurococcales</taxon>
        <taxon>Desulfurococcaceae</taxon>
        <taxon>Ignisphaera</taxon>
    </lineage>
</organism>
<gene>
    <name evidence="3" type="ORF">ENU30_04035</name>
</gene>
<keyword evidence="2" id="KW-0812">Transmembrane</keyword>
<comment type="caution">
    <text evidence="3">The sequence shown here is derived from an EMBL/GenBank/DDBJ whole genome shotgun (WGS) entry which is preliminary data.</text>
</comment>
<reference evidence="3" key="1">
    <citation type="journal article" date="2020" name="mSystems">
        <title>Genome- and Community-Level Interaction Insights into Carbon Utilization and Element Cycling Functions of Hydrothermarchaeota in Hydrothermal Sediment.</title>
        <authorList>
            <person name="Zhou Z."/>
            <person name="Liu Y."/>
            <person name="Xu W."/>
            <person name="Pan J."/>
            <person name="Luo Z.H."/>
            <person name="Li M."/>
        </authorList>
    </citation>
    <scope>NUCLEOTIDE SEQUENCE [LARGE SCALE GENOMIC DNA]</scope>
    <source>
        <strain evidence="3">SpSt-657</strain>
    </source>
</reference>
<proteinExistence type="predicted"/>
<feature type="compositionally biased region" description="Polar residues" evidence="1">
    <location>
        <begin position="11"/>
        <end position="20"/>
    </location>
</feature>
<feature type="region of interest" description="Disordered" evidence="1">
    <location>
        <begin position="1"/>
        <end position="26"/>
    </location>
</feature>
<keyword evidence="2" id="KW-1133">Transmembrane helix</keyword>
<dbReference type="EMBL" id="DTBZ01000077">
    <property type="protein sequence ID" value="HGQ18130.1"/>
    <property type="molecule type" value="Genomic_DNA"/>
</dbReference>
<dbReference type="AlphaFoldDB" id="A0A7J3JPX2"/>
<evidence type="ECO:0000313" key="3">
    <source>
        <dbReference type="EMBL" id="HGQ18130.1"/>
    </source>
</evidence>